<evidence type="ECO:0008006" key="2">
    <source>
        <dbReference type="Google" id="ProtNLM"/>
    </source>
</evidence>
<name>A0A078MKU7_9MICC</name>
<protein>
    <recommendedName>
        <fullName evidence="2">V-type ATP synthase subunit C</fullName>
    </recommendedName>
</protein>
<reference evidence="1" key="1">
    <citation type="submission" date="2014-07" db="EMBL/GenBank/DDBJ databases">
        <authorList>
            <person name="Urmite Genomes Urmite Genomes"/>
        </authorList>
    </citation>
    <scope>NUCLEOTIDE SEQUENCE</scope>
    <source>
        <strain evidence="1">11W110_air</strain>
    </source>
</reference>
<dbReference type="AlphaFoldDB" id="A0A078MKU7"/>
<proteinExistence type="predicted"/>
<dbReference type="PATRIC" id="fig|1461584.3.peg.1250"/>
<organism evidence="1">
    <name type="scientific">Arthrobacter saudimassiliensis</name>
    <dbReference type="NCBI Taxonomy" id="1461584"/>
    <lineage>
        <taxon>Bacteria</taxon>
        <taxon>Bacillati</taxon>
        <taxon>Actinomycetota</taxon>
        <taxon>Actinomycetes</taxon>
        <taxon>Micrococcales</taxon>
        <taxon>Micrococcaceae</taxon>
        <taxon>Arthrobacter</taxon>
    </lineage>
</organism>
<evidence type="ECO:0000313" key="1">
    <source>
        <dbReference type="EMBL" id="CEA07933.1"/>
    </source>
</evidence>
<dbReference type="EMBL" id="LN483070">
    <property type="protein sequence ID" value="CEA07933.1"/>
    <property type="molecule type" value="Genomic_DNA"/>
</dbReference>
<sequence length="319" mass="33163">MNSDWVAATVRSRSMARRRAGSGLIDRVARSGSLSAGLDLLRETGYGPRLASADTLLAAQRATRDSVLWEVRVLAGWVPPGGTALLRAVAAAYEADNIIQLARRLAQGSAPSPAPMSRTGTDGRGEAAPFELGSLATAWPRISVADSPAELADLLRRSPWGDPGPDLPAVLTAVRLRRLAAAAPEAADSTARAAALLAARVRLVGGTPPAARLVSLLRPLLGVGWTEARSLAELRAALPARLQPLLADLSTPADLWRAESTLPVLEEAKGFRLLRSGVPGPEVVFGAVEVLTADAWRLRAALAAAAGETGSSEVLNAVA</sequence>
<gene>
    <name evidence="1" type="ORF">BN1051_01259</name>
</gene>
<accession>A0A078MKU7</accession>